<evidence type="ECO:0000313" key="2">
    <source>
        <dbReference type="EMBL" id="CAI2376260.1"/>
    </source>
</evidence>
<gene>
    <name evidence="2" type="ORF">ECRASSUSDP1_LOCUS17629</name>
</gene>
<dbReference type="AlphaFoldDB" id="A0AAD1XP14"/>
<protein>
    <recommendedName>
        <fullName evidence="4">BZIP domain-containing protein</fullName>
    </recommendedName>
</protein>
<dbReference type="Proteomes" id="UP001295684">
    <property type="component" value="Unassembled WGS sequence"/>
</dbReference>
<feature type="region of interest" description="Disordered" evidence="1">
    <location>
        <begin position="1"/>
        <end position="29"/>
    </location>
</feature>
<keyword evidence="3" id="KW-1185">Reference proteome</keyword>
<evidence type="ECO:0000313" key="3">
    <source>
        <dbReference type="Proteomes" id="UP001295684"/>
    </source>
</evidence>
<reference evidence="2" key="1">
    <citation type="submission" date="2023-07" db="EMBL/GenBank/DDBJ databases">
        <authorList>
            <consortium name="AG Swart"/>
            <person name="Singh M."/>
            <person name="Singh A."/>
            <person name="Seah K."/>
            <person name="Emmerich C."/>
        </authorList>
    </citation>
    <scope>NUCLEOTIDE SEQUENCE</scope>
    <source>
        <strain evidence="2">DP1</strain>
    </source>
</reference>
<evidence type="ECO:0000256" key="1">
    <source>
        <dbReference type="SAM" id="MobiDB-lite"/>
    </source>
</evidence>
<dbReference type="EMBL" id="CAMPGE010017808">
    <property type="protein sequence ID" value="CAI2376260.1"/>
    <property type="molecule type" value="Genomic_DNA"/>
</dbReference>
<comment type="caution">
    <text evidence="2">The sequence shown here is derived from an EMBL/GenBank/DDBJ whole genome shotgun (WGS) entry which is preliminary data.</text>
</comment>
<sequence length="306" mass="36488">MNKKRNIKERAKKEQTLSAKERSKIHRERKKKYYEDLERRVHELEEENRKLKATIQISSNASPTTDPLAQLHREENFMYCGLPKVISQNPEQFRMSMFETCRESEGPNGSCRVQVLKNSFNKIINNCMSLNYKASLAILNHFDSKKIFEIARDKTRNDRSQYKYYRADSKDQGMAKESSDGTDNESNHRYIIESLLYKYPFTERLIERWINISPKTEKFCFTMRKLVKSLIRVRNRMLRTMKEVHEVFFESKMYEGFDKQDVANYYSLCNDFKGTEVLDPLYLFQLNPKSPDDEDYRNDEISCTEN</sequence>
<feature type="compositionally biased region" description="Basic and acidic residues" evidence="1">
    <location>
        <begin position="8"/>
        <end position="22"/>
    </location>
</feature>
<organism evidence="2 3">
    <name type="scientific">Euplotes crassus</name>
    <dbReference type="NCBI Taxonomy" id="5936"/>
    <lineage>
        <taxon>Eukaryota</taxon>
        <taxon>Sar</taxon>
        <taxon>Alveolata</taxon>
        <taxon>Ciliophora</taxon>
        <taxon>Intramacronucleata</taxon>
        <taxon>Spirotrichea</taxon>
        <taxon>Hypotrichia</taxon>
        <taxon>Euplotida</taxon>
        <taxon>Euplotidae</taxon>
        <taxon>Moneuplotes</taxon>
    </lineage>
</organism>
<dbReference type="Gene3D" id="1.20.5.170">
    <property type="match status" value="1"/>
</dbReference>
<proteinExistence type="predicted"/>
<name>A0AAD1XP14_EUPCR</name>
<evidence type="ECO:0008006" key="4">
    <source>
        <dbReference type="Google" id="ProtNLM"/>
    </source>
</evidence>
<accession>A0AAD1XP14</accession>